<dbReference type="PROSITE" id="PS51732">
    <property type="entry name" value="ASN_GLN_ASE_3"/>
    <property type="match status" value="1"/>
</dbReference>
<dbReference type="InterPro" id="IPR006034">
    <property type="entry name" value="Asparaginase/glutaminase-like"/>
</dbReference>
<protein>
    <recommendedName>
        <fullName evidence="1">asparaginase</fullName>
        <ecNumber evidence="1">3.5.1.1</ecNumber>
    </recommendedName>
</protein>
<proteinExistence type="inferred from homology"/>
<feature type="domain" description="Asparaginase/glutaminase C-terminal" evidence="11">
    <location>
        <begin position="308"/>
        <end position="421"/>
    </location>
</feature>
<dbReference type="SMART" id="SM00870">
    <property type="entry name" value="Asparaginase"/>
    <property type="match status" value="1"/>
</dbReference>
<dbReference type="Gene3D" id="3.40.50.1170">
    <property type="entry name" value="L-asparaginase, N-terminal domain"/>
    <property type="match status" value="1"/>
</dbReference>
<dbReference type="InterPro" id="IPR041725">
    <property type="entry name" value="L-asparaginase_I"/>
</dbReference>
<feature type="non-terminal residue" evidence="12">
    <location>
        <position position="1"/>
    </location>
</feature>
<dbReference type="FunFam" id="3.40.50.40:FF:000001">
    <property type="entry name" value="L-asparaginase 1"/>
    <property type="match status" value="1"/>
</dbReference>
<dbReference type="PROSITE" id="PS50088">
    <property type="entry name" value="ANK_REPEAT"/>
    <property type="match status" value="2"/>
</dbReference>
<dbReference type="PANTHER" id="PTHR11707">
    <property type="entry name" value="L-ASPARAGINASE"/>
    <property type="match status" value="1"/>
</dbReference>
<dbReference type="PROSITE" id="PS50297">
    <property type="entry name" value="ANK_REP_REGION"/>
    <property type="match status" value="2"/>
</dbReference>
<evidence type="ECO:0000256" key="6">
    <source>
        <dbReference type="PROSITE-ProRule" id="PRU00023"/>
    </source>
</evidence>
<dbReference type="Pfam" id="PF00710">
    <property type="entry name" value="Asparaginase"/>
    <property type="match status" value="1"/>
</dbReference>
<dbReference type="EMBL" id="JADGJD010001089">
    <property type="protein sequence ID" value="KAJ3046801.1"/>
    <property type="molecule type" value="Genomic_DNA"/>
</dbReference>
<feature type="region of interest" description="Disordered" evidence="9">
    <location>
        <begin position="91"/>
        <end position="111"/>
    </location>
</feature>
<organism evidence="12 13">
    <name type="scientific">Rhizophlyctis rosea</name>
    <dbReference type="NCBI Taxonomy" id="64517"/>
    <lineage>
        <taxon>Eukaryota</taxon>
        <taxon>Fungi</taxon>
        <taxon>Fungi incertae sedis</taxon>
        <taxon>Chytridiomycota</taxon>
        <taxon>Chytridiomycota incertae sedis</taxon>
        <taxon>Chytridiomycetes</taxon>
        <taxon>Rhizophlyctidales</taxon>
        <taxon>Rhizophlyctidaceae</taxon>
        <taxon>Rhizophlyctis</taxon>
    </lineage>
</organism>
<keyword evidence="13" id="KW-1185">Reference proteome</keyword>
<keyword evidence="3" id="KW-0378">Hydrolase</keyword>
<dbReference type="Pfam" id="PF13637">
    <property type="entry name" value="Ank_4"/>
    <property type="match status" value="1"/>
</dbReference>
<dbReference type="InterPro" id="IPR037152">
    <property type="entry name" value="L-asparaginase_N_sf"/>
</dbReference>
<gene>
    <name evidence="12" type="ORF">HK097_000496</name>
</gene>
<dbReference type="GO" id="GO:0006528">
    <property type="term" value="P:asparagine metabolic process"/>
    <property type="evidence" value="ECO:0007669"/>
    <property type="project" value="UniProtKB-ARBA"/>
</dbReference>
<dbReference type="Pfam" id="PF17763">
    <property type="entry name" value="Asparaginase_C"/>
    <property type="match status" value="1"/>
</dbReference>
<dbReference type="InterPro" id="IPR040919">
    <property type="entry name" value="Asparaginase_C"/>
</dbReference>
<dbReference type="GO" id="GO:0004067">
    <property type="term" value="F:asparaginase activity"/>
    <property type="evidence" value="ECO:0007669"/>
    <property type="project" value="UniProtKB-UniRule"/>
</dbReference>
<dbReference type="PIRSF" id="PIRSF500176">
    <property type="entry name" value="L_ASNase"/>
    <property type="match status" value="1"/>
</dbReference>
<comment type="caution">
    <text evidence="12">The sequence shown here is derived from an EMBL/GenBank/DDBJ whole genome shotgun (WGS) entry which is preliminary data.</text>
</comment>
<feature type="active site" evidence="8">
    <location>
        <position position="186"/>
    </location>
</feature>
<feature type="active site" evidence="7">
    <location>
        <position position="25"/>
    </location>
</feature>
<dbReference type="CDD" id="cd08963">
    <property type="entry name" value="L-asparaginase_I"/>
    <property type="match status" value="1"/>
</dbReference>
<feature type="region of interest" description="Disordered" evidence="9">
    <location>
        <begin position="673"/>
        <end position="694"/>
    </location>
</feature>
<dbReference type="Proteomes" id="UP001212841">
    <property type="component" value="Unassembled WGS sequence"/>
</dbReference>
<comment type="similarity">
    <text evidence="5">In the N-terminal section; belongs to the asparaginase 1 family.</text>
</comment>
<dbReference type="PROSITE" id="PS00144">
    <property type="entry name" value="ASN_GLN_ASE_1"/>
    <property type="match status" value="1"/>
</dbReference>
<evidence type="ECO:0000256" key="8">
    <source>
        <dbReference type="PROSITE-ProRule" id="PRU10100"/>
    </source>
</evidence>
<dbReference type="InterPro" id="IPR027475">
    <property type="entry name" value="Asparaginase/glutaminase_AS2"/>
</dbReference>
<dbReference type="InterPro" id="IPR027473">
    <property type="entry name" value="L-asparaginase_C"/>
</dbReference>
<evidence type="ECO:0000256" key="9">
    <source>
        <dbReference type="SAM" id="MobiDB-lite"/>
    </source>
</evidence>
<dbReference type="InterPro" id="IPR036770">
    <property type="entry name" value="Ankyrin_rpt-contain_sf"/>
</dbReference>
<dbReference type="SUPFAM" id="SSF48403">
    <property type="entry name" value="Ankyrin repeat"/>
    <property type="match status" value="1"/>
</dbReference>
<dbReference type="FunFam" id="3.40.50.1170:FF:000003">
    <property type="entry name" value="60 kDa lysophospholipase"/>
    <property type="match status" value="1"/>
</dbReference>
<dbReference type="InterPro" id="IPR036152">
    <property type="entry name" value="Asp/glu_Ase-like_sf"/>
</dbReference>
<feature type="repeat" description="ANK" evidence="6">
    <location>
        <begin position="626"/>
        <end position="658"/>
    </location>
</feature>
<evidence type="ECO:0000259" key="11">
    <source>
        <dbReference type="Pfam" id="PF17763"/>
    </source>
</evidence>
<evidence type="ECO:0000259" key="10">
    <source>
        <dbReference type="Pfam" id="PF00710"/>
    </source>
</evidence>
<dbReference type="EC" id="3.5.1.1" evidence="1"/>
<evidence type="ECO:0000313" key="13">
    <source>
        <dbReference type="Proteomes" id="UP001212841"/>
    </source>
</evidence>
<keyword evidence="4 6" id="KW-0040">ANK repeat</keyword>
<reference evidence="12" key="1">
    <citation type="submission" date="2020-05" db="EMBL/GenBank/DDBJ databases">
        <title>Phylogenomic resolution of chytrid fungi.</title>
        <authorList>
            <person name="Stajich J.E."/>
            <person name="Amses K."/>
            <person name="Simmons R."/>
            <person name="Seto K."/>
            <person name="Myers J."/>
            <person name="Bonds A."/>
            <person name="Quandt C.A."/>
            <person name="Barry K."/>
            <person name="Liu P."/>
            <person name="Grigoriev I."/>
            <person name="Longcore J.E."/>
            <person name="James T.Y."/>
        </authorList>
    </citation>
    <scope>NUCLEOTIDE SEQUENCE</scope>
    <source>
        <strain evidence="12">JEL0318</strain>
    </source>
</reference>
<feature type="compositionally biased region" description="Gly residues" evidence="9">
    <location>
        <begin position="93"/>
        <end position="111"/>
    </location>
</feature>
<evidence type="ECO:0000256" key="5">
    <source>
        <dbReference type="ARBA" id="ARBA00061199"/>
    </source>
</evidence>
<dbReference type="PIRSF" id="PIRSF001220">
    <property type="entry name" value="L-ASNase_gatD"/>
    <property type="match status" value="1"/>
</dbReference>
<dbReference type="Pfam" id="PF12796">
    <property type="entry name" value="Ank_2"/>
    <property type="match status" value="1"/>
</dbReference>
<dbReference type="PROSITE" id="PS00917">
    <property type="entry name" value="ASN_GLN_ASE_2"/>
    <property type="match status" value="1"/>
</dbReference>
<dbReference type="InterPro" id="IPR020827">
    <property type="entry name" value="Asparaginase/glutaminase_AS1"/>
</dbReference>
<feature type="repeat" description="ANK" evidence="6">
    <location>
        <begin position="526"/>
        <end position="558"/>
    </location>
</feature>
<evidence type="ECO:0000313" key="12">
    <source>
        <dbReference type="EMBL" id="KAJ3046801.1"/>
    </source>
</evidence>
<dbReference type="SUPFAM" id="SSF53774">
    <property type="entry name" value="Glutaminase/Asparaginase"/>
    <property type="match status" value="1"/>
</dbReference>
<evidence type="ECO:0000256" key="1">
    <source>
        <dbReference type="ARBA" id="ARBA00012920"/>
    </source>
</evidence>
<keyword evidence="2" id="KW-0677">Repeat</keyword>
<evidence type="ECO:0000256" key="7">
    <source>
        <dbReference type="PROSITE-ProRule" id="PRU10099"/>
    </source>
</evidence>
<evidence type="ECO:0000256" key="3">
    <source>
        <dbReference type="ARBA" id="ARBA00022801"/>
    </source>
</evidence>
<evidence type="ECO:0000256" key="2">
    <source>
        <dbReference type="ARBA" id="ARBA00022737"/>
    </source>
</evidence>
<dbReference type="SFLD" id="SFLDS00057">
    <property type="entry name" value="Glutaminase/Asparaginase"/>
    <property type="match status" value="1"/>
</dbReference>
<dbReference type="PANTHER" id="PTHR11707:SF28">
    <property type="entry name" value="60 KDA LYSOPHOSPHOLIPASE"/>
    <property type="match status" value="1"/>
</dbReference>
<dbReference type="SMART" id="SM00248">
    <property type="entry name" value="ANK"/>
    <property type="match status" value="3"/>
</dbReference>
<dbReference type="InterPro" id="IPR027474">
    <property type="entry name" value="L-asparaginase_N"/>
</dbReference>
<accession>A0AAD5S8E7</accession>
<dbReference type="AlphaFoldDB" id="A0AAD5S8E7"/>
<sequence length="705" mass="75569">MSADVADDMVSTNISRVLVIYTGGTIGMKNTPQHGYNPVPGYLTQTLSSMTRFHDPVGFATGATVLDINPPSRPIPAFPLTNPVNVPLSYDKGGTGAGGGEGLRGNVGSEGGEGRIMINGTPVMRTRKAALITPPSLYGKRILYSILEYDPLLDSANMTMSDWVKLATDIEVNYRLFDAFIVLHGTDTMAFTASALSFMLEDLGKTVILTGSQVPLAEVRNDAVDNLLGALTIAGHFVIPEVGLFFGNKLYRGNRSSKIDAVDFSAFESPNLRALVSVGINIDVSWTDILRPTTIAQFRAHKKMDPSVATLRFFPGITEATVRAFLSPPVRGVVLETYGAGNAPNNRPDILAALREASERGVVIVNCTQCKRGVVTDIYATGKALLEVGVVPGADMTPECALTKLSYLLGHNYPPSECRALIRRNLRGELTVPSRRQRFAYHQGQGLVHSVMSLLGSESGQRTGNVVGGVPMTPVGSGDGTEMDMVGMERALIPMLMCHAARVGDVGGLSTVVGEFLPMINMGDYDGRTPLHVAASENRVSVIEFLLRHGATVHSRDRFGHTALWDAAKMGHSAAVSILRSAGGHFSEAEMDNVAAKIARAADRNDLDTLKLWTEGGGDLNRAYLDGRTPLHLASSNGHIEIVKYIVSSAIKIAASERKLLSAPSSVVDYNYSSEEAGESGTKEGGRNSETSIQYSIEIDLEKMD</sequence>
<dbReference type="InterPro" id="IPR002110">
    <property type="entry name" value="Ankyrin_rpt"/>
</dbReference>
<dbReference type="Gene3D" id="3.40.50.40">
    <property type="match status" value="1"/>
</dbReference>
<name>A0AAD5S8E7_9FUNG</name>
<dbReference type="PRINTS" id="PR00139">
    <property type="entry name" value="ASNGLNASE"/>
</dbReference>
<dbReference type="Gene3D" id="1.25.40.20">
    <property type="entry name" value="Ankyrin repeat-containing domain"/>
    <property type="match status" value="2"/>
</dbReference>
<evidence type="ECO:0000256" key="4">
    <source>
        <dbReference type="ARBA" id="ARBA00023043"/>
    </source>
</evidence>
<feature type="domain" description="L-asparaginase N-terminal" evidence="10">
    <location>
        <begin position="16"/>
        <end position="287"/>
    </location>
</feature>